<organism evidence="8 9">
    <name type="scientific">Carpediemonas membranifera</name>
    <dbReference type="NCBI Taxonomy" id="201153"/>
    <lineage>
        <taxon>Eukaryota</taxon>
        <taxon>Metamonada</taxon>
        <taxon>Carpediemonas-like organisms</taxon>
        <taxon>Carpediemonas</taxon>
    </lineage>
</organism>
<dbReference type="GO" id="GO:0032958">
    <property type="term" value="P:inositol phosphate biosynthetic process"/>
    <property type="evidence" value="ECO:0007669"/>
    <property type="project" value="TreeGrafter"/>
</dbReference>
<dbReference type="Proteomes" id="UP000717585">
    <property type="component" value="Unassembled WGS sequence"/>
</dbReference>
<feature type="region of interest" description="Disordered" evidence="7">
    <location>
        <begin position="572"/>
        <end position="593"/>
    </location>
</feature>
<keyword evidence="4 6" id="KW-0418">Kinase</keyword>
<comment type="caution">
    <text evidence="8">The sequence shown here is derived from an EMBL/GenBank/DDBJ whole genome shotgun (WGS) entry which is preliminary data.</text>
</comment>
<keyword evidence="2 6" id="KW-0808">Transferase</keyword>
<evidence type="ECO:0000256" key="3">
    <source>
        <dbReference type="ARBA" id="ARBA00022741"/>
    </source>
</evidence>
<accession>A0A8J6E465</accession>
<dbReference type="GO" id="GO:0005524">
    <property type="term" value="F:ATP binding"/>
    <property type="evidence" value="ECO:0007669"/>
    <property type="project" value="UniProtKB-KW"/>
</dbReference>
<evidence type="ECO:0000256" key="1">
    <source>
        <dbReference type="ARBA" id="ARBA00012023"/>
    </source>
</evidence>
<evidence type="ECO:0000256" key="6">
    <source>
        <dbReference type="RuleBase" id="RU364126"/>
    </source>
</evidence>
<comment type="function">
    <text evidence="6">Phosphorylates Ins(1,3,4,5,6)P5 at position 2 to form Ins(1,2,3,4,5,6)P6 (InsP6 or phytate).</text>
</comment>
<dbReference type="EMBL" id="JAHDYR010000017">
    <property type="protein sequence ID" value="KAG9394072.1"/>
    <property type="molecule type" value="Genomic_DNA"/>
</dbReference>
<name>A0A8J6E465_9EUKA</name>
<protein>
    <recommendedName>
        <fullName evidence="1 6">Inositol-pentakisphosphate 2-kinase</fullName>
        <ecNumber evidence="1 6">2.7.1.158</ecNumber>
    </recommendedName>
</protein>
<evidence type="ECO:0000256" key="2">
    <source>
        <dbReference type="ARBA" id="ARBA00022679"/>
    </source>
</evidence>
<dbReference type="Pfam" id="PF06090">
    <property type="entry name" value="Ins_P5_2-kin"/>
    <property type="match status" value="1"/>
</dbReference>
<dbReference type="PANTHER" id="PTHR14456:SF2">
    <property type="entry name" value="INOSITOL-PENTAKISPHOSPHATE 2-KINASE"/>
    <property type="match status" value="1"/>
</dbReference>
<reference evidence="8" key="1">
    <citation type="submission" date="2021-05" db="EMBL/GenBank/DDBJ databases">
        <title>A free-living protist that lacks canonical eukaryotic 1 DNA replication and segregation systems.</title>
        <authorList>
            <person name="Salas-Leiva D.E."/>
            <person name="Tromer E.C."/>
            <person name="Curtis B.A."/>
            <person name="Jerlstrom-Hultqvist J."/>
            <person name="Kolisko M."/>
            <person name="Yi Z."/>
            <person name="Salas-Leiva J.S."/>
            <person name="Gallot-Lavallee L."/>
            <person name="Kops G.J.P.L."/>
            <person name="Archibald J.M."/>
            <person name="Simpson A.G.B."/>
            <person name="Roger A.J."/>
        </authorList>
    </citation>
    <scope>NUCLEOTIDE SEQUENCE</scope>
    <source>
        <strain evidence="8">BICM</strain>
    </source>
</reference>
<evidence type="ECO:0000256" key="4">
    <source>
        <dbReference type="ARBA" id="ARBA00022777"/>
    </source>
</evidence>
<sequence length="593" mass="66384">MTTIGEWCFVDEGGSSLVFQYIGSSDEYKNHVLRITKNVKELALDDRIRLESIVEPIIRPHILKWKLIPLPSDFLTPLLASCNAVRSPQRISSQKSVCPTAMLMESAFSDTNTNRTPLFAFELKPKRGFCDVGPDGKKLAVSHYRRLQQLKLATGQIREISGYDPIDIFSGDLSRVTAAVQFLLANPQNNLKIFSFNGSSSSIHPDLIFGGRCKEPCLPEFVNAVKIAKILAESDALKAIHNLQNLSQDFISDIKSVFETLNQPFDWAGQPLSASTPLARVQRYLIAASANDCSLIVTVFTDGLTRERVVDLDIKEPWRLERWEGKALQRLDACITDVDTEISRLNGMVLSDEKIDARLGWMDASRALLASMRSSTPKSDIPTLMREALTQEFGEDIPDEEGDASKATAEEVTSALLALDLHHRCAISFVRQAAASLSHSLLLSMNRPLAPGEDLPPRLFTLNQGVVWACLMGGGANPDLEDSVPVEGRKLWPSGHMIHDKIRNALTPEGKCLWFLCRKFFFTMNVAEKDGESYHYSGRECYYHHRMYMGRLFMLDPEHHTAFTRARMPRARGLQRQLHPHRHDAQGPVGLGE</sequence>
<dbReference type="AlphaFoldDB" id="A0A8J6E465"/>
<keyword evidence="5 6" id="KW-0067">ATP-binding</keyword>
<dbReference type="PANTHER" id="PTHR14456">
    <property type="entry name" value="INOSITOL POLYPHOSPHATE KINASE 1"/>
    <property type="match status" value="1"/>
</dbReference>
<proteinExistence type="predicted"/>
<comment type="catalytic activity">
    <reaction evidence="6">
        <text>1D-myo-inositol 1,3,4,5,6-pentakisphosphate + ATP = 1D-myo-inositol hexakisphosphate + ADP + H(+)</text>
        <dbReference type="Rhea" id="RHEA:20313"/>
        <dbReference type="ChEBI" id="CHEBI:15378"/>
        <dbReference type="ChEBI" id="CHEBI:30616"/>
        <dbReference type="ChEBI" id="CHEBI:57733"/>
        <dbReference type="ChEBI" id="CHEBI:58130"/>
        <dbReference type="ChEBI" id="CHEBI:456216"/>
        <dbReference type="EC" id="2.7.1.158"/>
    </reaction>
</comment>
<evidence type="ECO:0000256" key="7">
    <source>
        <dbReference type="SAM" id="MobiDB-lite"/>
    </source>
</evidence>
<gene>
    <name evidence="8" type="ORF">J8273_4435</name>
</gene>
<dbReference type="GO" id="GO:0005634">
    <property type="term" value="C:nucleus"/>
    <property type="evidence" value="ECO:0007669"/>
    <property type="project" value="TreeGrafter"/>
</dbReference>
<dbReference type="Gene3D" id="3.30.200.110">
    <property type="entry name" value="Inositol-pentakisphosphate 2-kinase, N-lobe"/>
    <property type="match status" value="1"/>
</dbReference>
<dbReference type="OrthoDB" id="272370at2759"/>
<keyword evidence="3 6" id="KW-0547">Nucleotide-binding</keyword>
<evidence type="ECO:0000313" key="9">
    <source>
        <dbReference type="Proteomes" id="UP000717585"/>
    </source>
</evidence>
<dbReference type="GO" id="GO:0035299">
    <property type="term" value="F:inositol-1,3,4,5,6-pentakisphosphate 2-kinase activity"/>
    <property type="evidence" value="ECO:0007669"/>
    <property type="project" value="UniProtKB-EC"/>
</dbReference>
<evidence type="ECO:0000313" key="8">
    <source>
        <dbReference type="EMBL" id="KAG9394072.1"/>
    </source>
</evidence>
<dbReference type="EC" id="2.7.1.158" evidence="1 6"/>
<dbReference type="InterPro" id="IPR009286">
    <property type="entry name" value="Ins_P5_2-kin"/>
</dbReference>
<evidence type="ECO:0000256" key="5">
    <source>
        <dbReference type="ARBA" id="ARBA00022840"/>
    </source>
</evidence>
<dbReference type="InterPro" id="IPR043001">
    <property type="entry name" value="IP5_2-K_N_lobe"/>
</dbReference>
<keyword evidence="9" id="KW-1185">Reference proteome</keyword>
<comment type="domain">
    <text evidence="6">The EXKPK motif is conserved in inositol-pentakisphosphate 2-kinases of both family 1 and 2.</text>
</comment>